<comment type="similarity">
    <text evidence="1">Belongs to the non-flavoprotein flavin reductase family.</text>
</comment>
<evidence type="ECO:0000259" key="3">
    <source>
        <dbReference type="SMART" id="SM00903"/>
    </source>
</evidence>
<dbReference type="EMBL" id="LT629750">
    <property type="protein sequence ID" value="SDT54587.1"/>
    <property type="molecule type" value="Genomic_DNA"/>
</dbReference>
<evidence type="ECO:0000313" key="5">
    <source>
        <dbReference type="Proteomes" id="UP000243904"/>
    </source>
</evidence>
<evidence type="ECO:0000256" key="1">
    <source>
        <dbReference type="ARBA" id="ARBA00008898"/>
    </source>
</evidence>
<dbReference type="Gene3D" id="2.30.110.10">
    <property type="entry name" value="Electron Transport, Fmn-binding Protein, Chain A"/>
    <property type="match status" value="1"/>
</dbReference>
<dbReference type="Pfam" id="PF01613">
    <property type="entry name" value="Flavin_Reduct"/>
    <property type="match status" value="1"/>
</dbReference>
<dbReference type="InterPro" id="IPR002563">
    <property type="entry name" value="Flavin_Rdtase-like_dom"/>
</dbReference>
<evidence type="ECO:0000313" key="4">
    <source>
        <dbReference type="EMBL" id="SDT54587.1"/>
    </source>
</evidence>
<feature type="domain" description="Flavin reductase like" evidence="3">
    <location>
        <begin position="27"/>
        <end position="174"/>
    </location>
</feature>
<organism evidence="4 5">
    <name type="scientific">Bradyrhizobium canariense</name>
    <dbReference type="NCBI Taxonomy" id="255045"/>
    <lineage>
        <taxon>Bacteria</taxon>
        <taxon>Pseudomonadati</taxon>
        <taxon>Pseudomonadota</taxon>
        <taxon>Alphaproteobacteria</taxon>
        <taxon>Hyphomicrobiales</taxon>
        <taxon>Nitrobacteraceae</taxon>
        <taxon>Bradyrhizobium</taxon>
    </lineage>
</organism>
<dbReference type="InterPro" id="IPR050268">
    <property type="entry name" value="NADH-dep_flavin_reductase"/>
</dbReference>
<gene>
    <name evidence="4" type="ORF">SAMN05444158_6914</name>
</gene>
<sequence>MSQISASSMPQASTFAEVETDSFRAAMRELAGGVAVITVGKGSDITGFTATSVSSLCAAPPRLLVCVAQSSDSWRALQRHPYFGVNLLRNEEHALADRFAGRDGLEGTARYAGTRWTTMLTGTAVLENALAAFDCEVTEMLPRYDHAIIIGRVCALRASAGSFPLVYWQGGYHPFERAIVNPGDR</sequence>
<dbReference type="PANTHER" id="PTHR30466">
    <property type="entry name" value="FLAVIN REDUCTASE"/>
    <property type="match status" value="1"/>
</dbReference>
<name>A0A1H2B927_9BRAD</name>
<dbReference type="InterPro" id="IPR012349">
    <property type="entry name" value="Split_barrel_FMN-bd"/>
</dbReference>
<evidence type="ECO:0000256" key="2">
    <source>
        <dbReference type="ARBA" id="ARBA00023002"/>
    </source>
</evidence>
<dbReference type="GO" id="GO:0042602">
    <property type="term" value="F:riboflavin reductase (NADPH) activity"/>
    <property type="evidence" value="ECO:0007669"/>
    <property type="project" value="TreeGrafter"/>
</dbReference>
<dbReference type="AlphaFoldDB" id="A0A1H2B927"/>
<dbReference type="RefSeq" id="WP_167558972.1">
    <property type="nucleotide sequence ID" value="NZ_LT629750.1"/>
</dbReference>
<protein>
    <submittedName>
        <fullName evidence="4">NADH-FMN oxidoreductase RutF, flavin reductase (DIM6/NTAB) family</fullName>
    </submittedName>
</protein>
<proteinExistence type="inferred from homology"/>
<dbReference type="Proteomes" id="UP000243904">
    <property type="component" value="Chromosome I"/>
</dbReference>
<keyword evidence="5" id="KW-1185">Reference proteome</keyword>
<dbReference type="SUPFAM" id="SSF50475">
    <property type="entry name" value="FMN-binding split barrel"/>
    <property type="match status" value="1"/>
</dbReference>
<reference evidence="5" key="1">
    <citation type="submission" date="2016-10" db="EMBL/GenBank/DDBJ databases">
        <authorList>
            <person name="Varghese N."/>
            <person name="Submissions S."/>
        </authorList>
    </citation>
    <scope>NUCLEOTIDE SEQUENCE [LARGE SCALE GENOMIC DNA]</scope>
    <source>
        <strain evidence="5">GAS369</strain>
    </source>
</reference>
<dbReference type="PANTHER" id="PTHR30466:SF11">
    <property type="entry name" value="FLAVIN-DEPENDENT MONOOXYGENASE, REDUCTASE SUBUNIT HSAB"/>
    <property type="match status" value="1"/>
</dbReference>
<keyword evidence="2" id="KW-0560">Oxidoreductase</keyword>
<dbReference type="GO" id="GO:0010181">
    <property type="term" value="F:FMN binding"/>
    <property type="evidence" value="ECO:0007669"/>
    <property type="project" value="InterPro"/>
</dbReference>
<accession>A0A1H2B927</accession>
<dbReference type="SMART" id="SM00903">
    <property type="entry name" value="Flavin_Reduct"/>
    <property type="match status" value="1"/>
</dbReference>